<dbReference type="InterPro" id="IPR046342">
    <property type="entry name" value="CBS_dom_sf"/>
</dbReference>
<dbReference type="InterPro" id="IPR000644">
    <property type="entry name" value="CBS_dom"/>
</dbReference>
<evidence type="ECO:0000256" key="5">
    <source>
        <dbReference type="PIRSR" id="PIRSR004692-2"/>
    </source>
</evidence>
<dbReference type="InterPro" id="IPR050986">
    <property type="entry name" value="GutQ/KpsF_isomerases"/>
</dbReference>
<dbReference type="GO" id="GO:0097367">
    <property type="term" value="F:carbohydrate derivative binding"/>
    <property type="evidence" value="ECO:0007669"/>
    <property type="project" value="InterPro"/>
</dbReference>
<feature type="site" description="Catalytically relevant" evidence="6">
    <location>
        <position position="192"/>
    </location>
</feature>
<dbReference type="PANTHER" id="PTHR42745:SF1">
    <property type="entry name" value="ARABINOSE 5-PHOSPHATE ISOMERASE KDSD"/>
    <property type="match status" value="1"/>
</dbReference>
<sequence length="327" mass="35196">MSTVIKTQINYLESVKNVLEKEAKAILKYSEILSTDIIHPIELLLNCKSHVIVTGIGKSGIVGKKISATLASTGTPSYYLHPAEGLHGDLGMVKENDVVLAISNSGESEEVIQLIPSIKKIGAKLIALVGNEYSTLAKKADGIISIGRVEEACPLGLTPTTSTTLILAIGDAIAITLLKAKNFTSENFAVYHPGGSLGKKLLISVGDLIQHNNRNPKAKIYSDCKEVLFEMTKSRIGAVSVVDGDDILIGILTDGDLRRALTAGIDMFDCTIEQLYNQTPITISSELLAVEALKIMENKKINVLPVIDEKQRPIAMIHITDITKIGL</sequence>
<evidence type="ECO:0000313" key="11">
    <source>
        <dbReference type="Proteomes" id="UP000189761"/>
    </source>
</evidence>
<dbReference type="AlphaFoldDB" id="A0A8E2LDH0"/>
<feature type="site" description="Catalytically relevant" evidence="6">
    <location>
        <position position="58"/>
    </location>
</feature>
<gene>
    <name evidence="10" type="ORF">BWZ43_22680</name>
</gene>
<organism evidence="10 11">
    <name type="scientific">Heyndrickxia oleronia</name>
    <dbReference type="NCBI Taxonomy" id="38875"/>
    <lineage>
        <taxon>Bacteria</taxon>
        <taxon>Bacillati</taxon>
        <taxon>Bacillota</taxon>
        <taxon>Bacilli</taxon>
        <taxon>Bacillales</taxon>
        <taxon>Bacillaceae</taxon>
        <taxon>Heyndrickxia</taxon>
    </lineage>
</organism>
<keyword evidence="5" id="KW-0479">Metal-binding</keyword>
<comment type="caution">
    <text evidence="10">The sequence shown here is derived from an EMBL/GenBank/DDBJ whole genome shotgun (WGS) entry which is preliminary data.</text>
</comment>
<evidence type="ECO:0000313" key="10">
    <source>
        <dbReference type="EMBL" id="OOP66114.1"/>
    </source>
</evidence>
<dbReference type="PROSITE" id="PS51464">
    <property type="entry name" value="SIS"/>
    <property type="match status" value="1"/>
</dbReference>
<dbReference type="SUPFAM" id="SSF53697">
    <property type="entry name" value="SIS domain"/>
    <property type="match status" value="1"/>
</dbReference>
<dbReference type="CDD" id="cd04604">
    <property type="entry name" value="CBS_pair_SIS_assoc"/>
    <property type="match status" value="1"/>
</dbReference>
<dbReference type="PIRSF" id="PIRSF004692">
    <property type="entry name" value="KdsD_KpsF"/>
    <property type="match status" value="1"/>
</dbReference>
<keyword evidence="5" id="KW-0862">Zinc</keyword>
<evidence type="ECO:0000256" key="7">
    <source>
        <dbReference type="PROSITE-ProRule" id="PRU00703"/>
    </source>
</evidence>
<accession>A0A8E2LDH0</accession>
<proteinExistence type="inferred from homology"/>
<dbReference type="GO" id="GO:0046872">
    <property type="term" value="F:metal ion binding"/>
    <property type="evidence" value="ECO:0007669"/>
    <property type="project" value="UniProtKB-KW"/>
</dbReference>
<feature type="site" description="Catalytically relevant" evidence="6">
    <location>
        <position position="110"/>
    </location>
</feature>
<dbReference type="Gene3D" id="3.10.580.10">
    <property type="entry name" value="CBS-domain"/>
    <property type="match status" value="1"/>
</dbReference>
<dbReference type="GO" id="GO:0019146">
    <property type="term" value="F:arabinose-5-phosphate isomerase activity"/>
    <property type="evidence" value="ECO:0007669"/>
    <property type="project" value="UniProtKB-ARBA"/>
</dbReference>
<dbReference type="SMART" id="SM00116">
    <property type="entry name" value="CBS"/>
    <property type="match status" value="2"/>
</dbReference>
<dbReference type="Pfam" id="PF01380">
    <property type="entry name" value="SIS"/>
    <property type="match status" value="1"/>
</dbReference>
<evidence type="ECO:0000256" key="4">
    <source>
        <dbReference type="PIRNR" id="PIRNR004692"/>
    </source>
</evidence>
<dbReference type="Proteomes" id="UP000189761">
    <property type="component" value="Unassembled WGS sequence"/>
</dbReference>
<keyword evidence="11" id="KW-1185">Reference proteome</keyword>
<reference evidence="10 11" key="1">
    <citation type="submission" date="2017-01" db="EMBL/GenBank/DDBJ databases">
        <title>Draft genome sequence of Bacillus oleronius.</title>
        <authorList>
            <person name="Allam M."/>
        </authorList>
    </citation>
    <scope>NUCLEOTIDE SEQUENCE [LARGE SCALE GENOMIC DNA]</scope>
    <source>
        <strain evidence="10 11">DSM 9356</strain>
    </source>
</reference>
<feature type="site" description="Catalytically relevant" evidence="6">
    <location>
        <position position="151"/>
    </location>
</feature>
<feature type="domain" description="SIS" evidence="9">
    <location>
        <begin position="40"/>
        <end position="183"/>
    </location>
</feature>
<protein>
    <recommendedName>
        <fullName evidence="12">Arabinose 5-phosphate isomerase</fullName>
    </recommendedName>
</protein>
<dbReference type="EMBL" id="MTLA01000370">
    <property type="protein sequence ID" value="OOP66114.1"/>
    <property type="molecule type" value="Genomic_DNA"/>
</dbReference>
<dbReference type="FunFam" id="3.40.50.10490:FF:000011">
    <property type="entry name" value="Arabinose 5-phosphate isomerase"/>
    <property type="match status" value="1"/>
</dbReference>
<dbReference type="PANTHER" id="PTHR42745">
    <property type="match status" value="1"/>
</dbReference>
<name>A0A8E2LDH0_9BACI</name>
<feature type="binding site" evidence="5">
    <location>
        <position position="81"/>
    </location>
    <ligand>
        <name>Zn(2+)</name>
        <dbReference type="ChEBI" id="CHEBI:29105"/>
    </ligand>
</feature>
<dbReference type="GO" id="GO:0005975">
    <property type="term" value="P:carbohydrate metabolic process"/>
    <property type="evidence" value="ECO:0007669"/>
    <property type="project" value="InterPro"/>
</dbReference>
<dbReference type="InterPro" id="IPR004800">
    <property type="entry name" value="KdsD/KpsF-type"/>
</dbReference>
<evidence type="ECO:0000256" key="1">
    <source>
        <dbReference type="ARBA" id="ARBA00008165"/>
    </source>
</evidence>
<evidence type="ECO:0008006" key="12">
    <source>
        <dbReference type="Google" id="ProtNLM"/>
    </source>
</evidence>
<dbReference type="InterPro" id="IPR035474">
    <property type="entry name" value="SIS_Kpsf"/>
</dbReference>
<keyword evidence="3 7" id="KW-0129">CBS domain</keyword>
<evidence type="ECO:0000256" key="3">
    <source>
        <dbReference type="ARBA" id="ARBA00023122"/>
    </source>
</evidence>
<feature type="domain" description="CBS" evidence="8">
    <location>
        <begin position="276"/>
        <end position="327"/>
    </location>
</feature>
<dbReference type="CDD" id="cd05014">
    <property type="entry name" value="SIS_Kpsf"/>
    <property type="match status" value="1"/>
</dbReference>
<comment type="similarity">
    <text evidence="1 4">Belongs to the SIS family. GutQ/KpsF subfamily.</text>
</comment>
<dbReference type="NCBIfam" id="TIGR00393">
    <property type="entry name" value="kpsF"/>
    <property type="match status" value="1"/>
</dbReference>
<dbReference type="GO" id="GO:1901135">
    <property type="term" value="P:carbohydrate derivative metabolic process"/>
    <property type="evidence" value="ECO:0007669"/>
    <property type="project" value="InterPro"/>
</dbReference>
<dbReference type="InterPro" id="IPR001347">
    <property type="entry name" value="SIS_dom"/>
</dbReference>
<evidence type="ECO:0000259" key="8">
    <source>
        <dbReference type="PROSITE" id="PS51371"/>
    </source>
</evidence>
<dbReference type="Pfam" id="PF00571">
    <property type="entry name" value="CBS"/>
    <property type="match status" value="2"/>
</dbReference>
<evidence type="ECO:0000256" key="6">
    <source>
        <dbReference type="PIRSR" id="PIRSR004692-3"/>
    </source>
</evidence>
<dbReference type="RefSeq" id="WP_078111270.1">
    <property type="nucleotide sequence ID" value="NZ_CP065424.1"/>
</dbReference>
<feature type="domain" description="CBS" evidence="8">
    <location>
        <begin position="211"/>
        <end position="267"/>
    </location>
</feature>
<dbReference type="InterPro" id="IPR046348">
    <property type="entry name" value="SIS_dom_sf"/>
</dbReference>
<dbReference type="Gene3D" id="3.40.50.10490">
    <property type="entry name" value="Glucose-6-phosphate isomerase like protein, domain 1"/>
    <property type="match status" value="1"/>
</dbReference>
<keyword evidence="2" id="KW-0677">Repeat</keyword>
<dbReference type="PROSITE" id="PS51371">
    <property type="entry name" value="CBS"/>
    <property type="match status" value="2"/>
</dbReference>
<evidence type="ECO:0000259" key="9">
    <source>
        <dbReference type="PROSITE" id="PS51464"/>
    </source>
</evidence>
<evidence type="ECO:0000256" key="2">
    <source>
        <dbReference type="ARBA" id="ARBA00022737"/>
    </source>
</evidence>